<feature type="transmembrane region" description="Helical" evidence="1">
    <location>
        <begin position="49"/>
        <end position="71"/>
    </location>
</feature>
<sequence length="84" mass="8600">MSPHRNPSPTRAPAPFRLLLGAAIDAAGIALLLMLAYAQWTGTALRADLILAGVAGLAALVAMAAALAIFVRRLTPSSSRPPIA</sequence>
<keyword evidence="1" id="KW-0472">Membrane</keyword>
<proteinExistence type="predicted"/>
<gene>
    <name evidence="2" type="ORF">ACFQ24_21455</name>
</gene>
<feature type="transmembrane region" description="Helical" evidence="1">
    <location>
        <begin position="16"/>
        <end position="37"/>
    </location>
</feature>
<comment type="caution">
    <text evidence="2">The sequence shown here is derived from an EMBL/GenBank/DDBJ whole genome shotgun (WGS) entry which is preliminary data.</text>
</comment>
<keyword evidence="1" id="KW-0812">Transmembrane</keyword>
<dbReference type="EMBL" id="JBHTLS010000135">
    <property type="protein sequence ID" value="MFD1107443.1"/>
    <property type="molecule type" value="Genomic_DNA"/>
</dbReference>
<dbReference type="Proteomes" id="UP001597203">
    <property type="component" value="Unassembled WGS sequence"/>
</dbReference>
<name>A0ABW3P961_9SPHN</name>
<keyword evidence="3" id="KW-1185">Reference proteome</keyword>
<keyword evidence="1" id="KW-1133">Transmembrane helix</keyword>
<reference evidence="3" key="1">
    <citation type="journal article" date="2019" name="Int. J. Syst. Evol. Microbiol.">
        <title>The Global Catalogue of Microorganisms (GCM) 10K type strain sequencing project: providing services to taxonomists for standard genome sequencing and annotation.</title>
        <authorList>
            <consortium name="The Broad Institute Genomics Platform"/>
            <consortium name="The Broad Institute Genome Sequencing Center for Infectious Disease"/>
            <person name="Wu L."/>
            <person name="Ma J."/>
        </authorList>
    </citation>
    <scope>NUCLEOTIDE SEQUENCE [LARGE SCALE GENOMIC DNA]</scope>
    <source>
        <strain evidence="3">CCUG 54329</strain>
    </source>
</reference>
<evidence type="ECO:0000313" key="3">
    <source>
        <dbReference type="Proteomes" id="UP001597203"/>
    </source>
</evidence>
<protein>
    <submittedName>
        <fullName evidence="2">Uncharacterized protein</fullName>
    </submittedName>
</protein>
<organism evidence="2 3">
    <name type="scientific">Sphingobium olei</name>
    <dbReference type="NCBI Taxonomy" id="420955"/>
    <lineage>
        <taxon>Bacteria</taxon>
        <taxon>Pseudomonadati</taxon>
        <taxon>Pseudomonadota</taxon>
        <taxon>Alphaproteobacteria</taxon>
        <taxon>Sphingomonadales</taxon>
        <taxon>Sphingomonadaceae</taxon>
        <taxon>Sphingobium</taxon>
    </lineage>
</organism>
<accession>A0ABW3P961</accession>
<evidence type="ECO:0000313" key="2">
    <source>
        <dbReference type="EMBL" id="MFD1107443.1"/>
    </source>
</evidence>
<dbReference type="RefSeq" id="WP_380915002.1">
    <property type="nucleotide sequence ID" value="NZ_JBHTLS010000135.1"/>
</dbReference>
<evidence type="ECO:0000256" key="1">
    <source>
        <dbReference type="SAM" id="Phobius"/>
    </source>
</evidence>